<comment type="caution">
    <text evidence="2">The sequence shown here is derived from an EMBL/GenBank/DDBJ whole genome shotgun (WGS) entry which is preliminary data.</text>
</comment>
<gene>
    <name evidence="2" type="ORF">VNO80_10120</name>
</gene>
<proteinExistence type="predicted"/>
<keyword evidence="3" id="KW-1185">Reference proteome</keyword>
<organism evidence="2 3">
    <name type="scientific">Phaseolus coccineus</name>
    <name type="common">Scarlet runner bean</name>
    <name type="synonym">Phaseolus multiflorus</name>
    <dbReference type="NCBI Taxonomy" id="3886"/>
    <lineage>
        <taxon>Eukaryota</taxon>
        <taxon>Viridiplantae</taxon>
        <taxon>Streptophyta</taxon>
        <taxon>Embryophyta</taxon>
        <taxon>Tracheophyta</taxon>
        <taxon>Spermatophyta</taxon>
        <taxon>Magnoliopsida</taxon>
        <taxon>eudicotyledons</taxon>
        <taxon>Gunneridae</taxon>
        <taxon>Pentapetalae</taxon>
        <taxon>rosids</taxon>
        <taxon>fabids</taxon>
        <taxon>Fabales</taxon>
        <taxon>Fabaceae</taxon>
        <taxon>Papilionoideae</taxon>
        <taxon>50 kb inversion clade</taxon>
        <taxon>NPAAA clade</taxon>
        <taxon>indigoferoid/millettioid clade</taxon>
        <taxon>Phaseoleae</taxon>
        <taxon>Phaseolus</taxon>
    </lineage>
</organism>
<accession>A0AAN9NCU2</accession>
<evidence type="ECO:0000313" key="2">
    <source>
        <dbReference type="EMBL" id="KAK7368098.1"/>
    </source>
</evidence>
<reference evidence="2 3" key="1">
    <citation type="submission" date="2024-01" db="EMBL/GenBank/DDBJ databases">
        <title>The genomes of 5 underutilized Papilionoideae crops provide insights into root nodulation and disease resistanc.</title>
        <authorList>
            <person name="Jiang F."/>
        </authorList>
    </citation>
    <scope>NUCLEOTIDE SEQUENCE [LARGE SCALE GENOMIC DNA]</scope>
    <source>
        <strain evidence="2">JINMINGXINNONG_FW02</strain>
        <tissue evidence="2">Leaves</tissue>
    </source>
</reference>
<protein>
    <submittedName>
        <fullName evidence="2">Uncharacterized protein</fullName>
    </submittedName>
</protein>
<feature type="region of interest" description="Disordered" evidence="1">
    <location>
        <begin position="76"/>
        <end position="108"/>
    </location>
</feature>
<name>A0AAN9NCU2_PHACN</name>
<sequence length="108" mass="12203">MRSSCAEDRGRWIGDKRHWGSSSWGTDMCWNHSFLPLPRANPILPSRCHALPPPNIPPPPQSLVCRWPGHPPLPRLHRLHPPLRQPPGRPNIAARRAVGDNLKPCEID</sequence>
<dbReference type="AlphaFoldDB" id="A0AAN9NCU2"/>
<dbReference type="Proteomes" id="UP001374584">
    <property type="component" value="Unassembled WGS sequence"/>
</dbReference>
<dbReference type="EMBL" id="JAYMYR010000004">
    <property type="protein sequence ID" value="KAK7368098.1"/>
    <property type="molecule type" value="Genomic_DNA"/>
</dbReference>
<evidence type="ECO:0000313" key="3">
    <source>
        <dbReference type="Proteomes" id="UP001374584"/>
    </source>
</evidence>
<evidence type="ECO:0000256" key="1">
    <source>
        <dbReference type="SAM" id="MobiDB-lite"/>
    </source>
</evidence>